<feature type="region of interest" description="Disordered" evidence="1">
    <location>
        <begin position="1972"/>
        <end position="2002"/>
    </location>
</feature>
<feature type="region of interest" description="Disordered" evidence="1">
    <location>
        <begin position="2384"/>
        <end position="2434"/>
    </location>
</feature>
<dbReference type="PANTHER" id="PTHR24216">
    <property type="entry name" value="PAXILLIN-RELATED"/>
    <property type="match status" value="1"/>
</dbReference>
<evidence type="ECO:0000313" key="3">
    <source>
        <dbReference type="Proteomes" id="UP001190700"/>
    </source>
</evidence>
<reference evidence="2 3" key="1">
    <citation type="journal article" date="2015" name="Genome Biol. Evol.">
        <title>Comparative Genomics of a Bacterivorous Green Alga Reveals Evolutionary Causalities and Consequences of Phago-Mixotrophic Mode of Nutrition.</title>
        <authorList>
            <person name="Burns J.A."/>
            <person name="Paasch A."/>
            <person name="Narechania A."/>
            <person name="Kim E."/>
        </authorList>
    </citation>
    <scope>NUCLEOTIDE SEQUENCE [LARGE SCALE GENOMIC DNA]</scope>
    <source>
        <strain evidence="2 3">PLY_AMNH</strain>
    </source>
</reference>
<feature type="compositionally biased region" description="Low complexity" evidence="1">
    <location>
        <begin position="2394"/>
        <end position="2403"/>
    </location>
</feature>
<feature type="compositionally biased region" description="Basic residues" evidence="1">
    <location>
        <begin position="194"/>
        <end position="208"/>
    </location>
</feature>
<feature type="compositionally biased region" description="Low complexity" evidence="1">
    <location>
        <begin position="410"/>
        <end position="422"/>
    </location>
</feature>
<feature type="compositionally biased region" description="Pro residues" evidence="1">
    <location>
        <begin position="333"/>
        <end position="342"/>
    </location>
</feature>
<feature type="region of interest" description="Disordered" evidence="1">
    <location>
        <begin position="2169"/>
        <end position="2212"/>
    </location>
</feature>
<feature type="compositionally biased region" description="Low complexity" evidence="1">
    <location>
        <begin position="226"/>
        <end position="241"/>
    </location>
</feature>
<evidence type="ECO:0000256" key="1">
    <source>
        <dbReference type="SAM" id="MobiDB-lite"/>
    </source>
</evidence>
<comment type="caution">
    <text evidence="2">The sequence shown here is derived from an EMBL/GenBank/DDBJ whole genome shotgun (WGS) entry which is preliminary data.</text>
</comment>
<feature type="compositionally biased region" description="Polar residues" evidence="1">
    <location>
        <begin position="215"/>
        <end position="225"/>
    </location>
</feature>
<accession>A0AAE0BRA5</accession>
<gene>
    <name evidence="2" type="ORF">CYMTET_48951</name>
</gene>
<feature type="compositionally biased region" description="Polar residues" evidence="1">
    <location>
        <begin position="88"/>
        <end position="105"/>
    </location>
</feature>
<feature type="compositionally biased region" description="Basic and acidic residues" evidence="1">
    <location>
        <begin position="106"/>
        <end position="121"/>
    </location>
</feature>
<dbReference type="EMBL" id="LGRX02033434">
    <property type="protein sequence ID" value="KAK3241262.1"/>
    <property type="molecule type" value="Genomic_DNA"/>
</dbReference>
<feature type="region of interest" description="Disordered" evidence="1">
    <location>
        <begin position="77"/>
        <end position="470"/>
    </location>
</feature>
<organism evidence="2 3">
    <name type="scientific">Cymbomonas tetramitiformis</name>
    <dbReference type="NCBI Taxonomy" id="36881"/>
    <lineage>
        <taxon>Eukaryota</taxon>
        <taxon>Viridiplantae</taxon>
        <taxon>Chlorophyta</taxon>
        <taxon>Pyramimonadophyceae</taxon>
        <taxon>Pyramimonadales</taxon>
        <taxon>Pyramimonadaceae</taxon>
        <taxon>Cymbomonas</taxon>
    </lineage>
</organism>
<sequence>MPVTTKPRVKSKQGGFRISANVHAILSSARANAAAYHQYVALTSPVARGASAPFEAVAQSQHAAEYPRILDGYGKEHCKETLHPPESAQASPRTDVSQSQSTQSERLSEYCSDHNREHSRDISPGNERTAAASRSSRGLPEPFQSRYRLHGSPTTPEPKRGQTVPSDADVSSEVPSDELFELSSGSPSEDHHRPSTRRSAPRRKRKASSRATVPYDQSQAQSGRRATSPTTASPTLPKPALRPAHEARPTRQSTAVHPSLGHDAILPNGRLPAHLEEEPMSSPSGAPPGRPGATGLPPGPSSEGAPVEGPQKGRLAAPKLPGSPTNFAQHLPPSTPPTPTPTPVYARPHTPQGSPDGADGAGERHRASPSGAQAHPPHLLGEFLPPWPHPRPGHTDQGRAAANGKSPSHEAATSRPRASSRASSREEQGSSSQPQEMLRTPPRRPGPTTSRTPTPPRSHSQGGGEGEEGRWEALCKDVRISVGEFDARMKEAVAQHFPVDGFPLFENSSAFTFQDFAEPLLAMPPLSTTRRAVSEEPAPAPSSMAARGRGVVPEGHSPAHAEHPRTHARLEQKLAHEVLTEWAAAAHALREATTLTQRFRVYAVHQRFRRSVACWRQVTEECRRRREAVTWWVAGRGATLRALGALRWWRLRATACAEEAAVRLAQGAIRLLRGRARLCLLRWRERSTEARGILQRVLAAAEVRRRRITGTALAGWRGELRLRREMTGQLQAAMARGVERVLRTAMRNWFRVVAEMRQTAVALASAHTALRLSQALAAWLGTALLARRFALACMTVRVRVEVRMLRAALRCWLVALERRALQAVRVVHLRSQRHCHVLHRWGAVTASRRSLRSRAEWCQALQCERHGRRAVVAWATEALRRSEARSRAEALQAARQERVQAEVVHGWARLAALRGLCRGAIEDLRRRVRLRHMQGALRHWQGRLELGAYFESAAHAAAMRCARRRCGVALAAWRQHRLECAVARMAGTHAARVTGRSTLRAWRGAQLRARAHAEVCRRASAARTERLLRGAVIKWRGAAAAAAAGRVALQQLRALVVRHVRSGVIQQWGRLVRARLVERAVVLRFLAHYGEVRALGALRGWRLAARVCRLRIRTVRAFQRRRRPYRLRRSLDQWRHATHLQAHTTQGVSMLAEQRLRDMRAGTTLRAWRQAHVHTRDRRAQLERWARVEGGRRLRRRALHRWAGHAAGARQERQLASAVLCMWQHWSRCRGRARGAARAHCKRQARAVLRGWVGAATEGALLLQLASCQVAARALQRVFRGWGRRARLSSAATGLCRHRCCVELFRMMVVWGAGVRALHRRRAIWRRAVQLSWGWSAFMGHREAAQLLRGQLVAARGRAKRSALRKFRIACAASARHVALTLCALASWRSRLARAVLRSWWRAVVLCRLSCHFCDHHRRARGVRALLGWRRWAGGSALAGALLGGRQEACTRGLVRRWRLAVRVVLCRRWSLLQRAADAWRAAYRQAAREADLIMELQRHHSLSHLEAVLRGWSLVTVAARCRRGPGIGEVRREFRRKLQIRALARWLQMVAMAEDERGMRALQAPVHYTAVLGCRCLRTWANATGVALLHRRILNRHVALRQRNIQLWILRAWCSQVDERVEMQGWAADWLQAELSRALDEGRGEAVSMEGRSLGGWAEASLDLRRGVRVLRAWFEHLVVRRLAGAAKLAARAIGRERLQRRVVRAWQCAAQRMAWQRDAVDEALQRRVAPRRLRAALGAWVEHVQILHDAAICAHKTKQQMVAELQRSQTLKWAAAWLHMTGIARRTARAWRAAVAGAVAHAEGYRELRVLSASLAAWHCEVLRERTARLQAGYADSAWHAQRYHRLVQATSAMAAVEPRGVPTGRVSSRVGHRAAHGPEAGRLHVSSGMVLDTGAGAAPRSEQPALWHHRHHRLQLEHTAPQAVAQQAIHAAAAPKAPPAVLRGLQHLAVLTEAAAVETAAAAAVAAAPAEEGDHLTVQSGARDPRGGASRKSGRLDGREVKEAARAASSQQARQVLVTAAWQAQHGRRGAERLESSAGVNARDPFATVGVALTAATALEEWTPLRAAAAALEPQLAEPFELLSSQAASAPTSPQPQPQPRARRLLLGELESPPGGTHDPPRAAHDLLTAAFESPPPSPPLEVADSRGVWATESCPEEVEELLPATPLPTASWTAGSPPEGGDDGNPRVHAAHLGFKPSSPAPPSPPHWSVVPLEAHGNGGGGPSLEAPPWAVRGCTAATASAAARDPLAVAADSAVWRGGMDNSGGGDALALEEAVTGRRAEVCGQHRSWQAAGLRHAAAPSAPRSPPDPWDRAPQHSNSSGRRKHAAGVSWVTGKGGRSQVDGAGQTPGYDHMQLDAGTRQGALEMVLAKYRTPQHLSAKPHGCGAGRGYAAAPGRRAPLSSGRRKNPAVRQLNKVEVPSTHAYLGTRA</sequence>
<protein>
    <recommendedName>
        <fullName evidence="4">Sfi1 spindle body domain-containing protein</fullName>
    </recommendedName>
</protein>
<dbReference type="Proteomes" id="UP001190700">
    <property type="component" value="Unassembled WGS sequence"/>
</dbReference>
<evidence type="ECO:0008006" key="4">
    <source>
        <dbReference type="Google" id="ProtNLM"/>
    </source>
</evidence>
<feature type="region of interest" description="Disordered" evidence="1">
    <location>
        <begin position="535"/>
        <end position="563"/>
    </location>
</feature>
<feature type="compositionally biased region" description="Low complexity" evidence="1">
    <location>
        <begin position="429"/>
        <end position="452"/>
    </location>
</feature>
<feature type="compositionally biased region" description="Low complexity" evidence="1">
    <location>
        <begin position="535"/>
        <end position="547"/>
    </location>
</feature>
<feature type="region of interest" description="Disordered" evidence="1">
    <location>
        <begin position="2296"/>
        <end position="2345"/>
    </location>
</feature>
<evidence type="ECO:0000313" key="2">
    <source>
        <dbReference type="EMBL" id="KAK3241262.1"/>
    </source>
</evidence>
<proteinExistence type="predicted"/>
<name>A0AAE0BRA5_9CHLO</name>
<dbReference type="PANTHER" id="PTHR24216:SF65">
    <property type="entry name" value="PAXILLIN-LIKE PROTEIN 1"/>
    <property type="match status" value="1"/>
</dbReference>
<keyword evidence="3" id="KW-1185">Reference proteome</keyword>